<evidence type="ECO:0000313" key="1">
    <source>
        <dbReference type="EMBL" id="KAI3783410.1"/>
    </source>
</evidence>
<sequence length="220" mass="26133">MRQRRWVEVLNDYDCEICYHEGKANVVADTLSRKEQEKPKRVRALRLDLQIDLFTRIKESQKLALQEPNLEKEGLGGMIDQLVKGIDGILRMNKRIWVPIYGKIWEERKVKSFIGPFKILKRVEPVAYQLELPKEINGVHDVFHVSNLRKCLADESLVMPLQDVEVDEKLRFMEQPLQIEDRQEKKLKRKKLMNVKVKWNSRRGPEYMLKHFPVTNTLDR</sequence>
<evidence type="ECO:0000313" key="2">
    <source>
        <dbReference type="Proteomes" id="UP001056120"/>
    </source>
</evidence>
<organism evidence="1 2">
    <name type="scientific">Smallanthus sonchifolius</name>
    <dbReference type="NCBI Taxonomy" id="185202"/>
    <lineage>
        <taxon>Eukaryota</taxon>
        <taxon>Viridiplantae</taxon>
        <taxon>Streptophyta</taxon>
        <taxon>Embryophyta</taxon>
        <taxon>Tracheophyta</taxon>
        <taxon>Spermatophyta</taxon>
        <taxon>Magnoliopsida</taxon>
        <taxon>eudicotyledons</taxon>
        <taxon>Gunneridae</taxon>
        <taxon>Pentapetalae</taxon>
        <taxon>asterids</taxon>
        <taxon>campanulids</taxon>
        <taxon>Asterales</taxon>
        <taxon>Asteraceae</taxon>
        <taxon>Asteroideae</taxon>
        <taxon>Heliantheae alliance</taxon>
        <taxon>Millerieae</taxon>
        <taxon>Smallanthus</taxon>
    </lineage>
</organism>
<reference evidence="1 2" key="2">
    <citation type="journal article" date="2022" name="Mol. Ecol. Resour.">
        <title>The genomes of chicory, endive, great burdock and yacon provide insights into Asteraceae paleo-polyploidization history and plant inulin production.</title>
        <authorList>
            <person name="Fan W."/>
            <person name="Wang S."/>
            <person name="Wang H."/>
            <person name="Wang A."/>
            <person name="Jiang F."/>
            <person name="Liu H."/>
            <person name="Zhao H."/>
            <person name="Xu D."/>
            <person name="Zhang Y."/>
        </authorList>
    </citation>
    <scope>NUCLEOTIDE SEQUENCE [LARGE SCALE GENOMIC DNA]</scope>
    <source>
        <strain evidence="2">cv. Yunnan</strain>
        <tissue evidence="1">Leaves</tissue>
    </source>
</reference>
<reference evidence="2" key="1">
    <citation type="journal article" date="2022" name="Mol. Ecol. Resour.">
        <title>The genomes of chicory, endive, great burdock and yacon provide insights into Asteraceae palaeo-polyploidization history and plant inulin production.</title>
        <authorList>
            <person name="Fan W."/>
            <person name="Wang S."/>
            <person name="Wang H."/>
            <person name="Wang A."/>
            <person name="Jiang F."/>
            <person name="Liu H."/>
            <person name="Zhao H."/>
            <person name="Xu D."/>
            <person name="Zhang Y."/>
        </authorList>
    </citation>
    <scope>NUCLEOTIDE SEQUENCE [LARGE SCALE GENOMIC DNA]</scope>
    <source>
        <strain evidence="2">cv. Yunnan</strain>
    </source>
</reference>
<protein>
    <submittedName>
        <fullName evidence="1">Uncharacterized protein</fullName>
    </submittedName>
</protein>
<comment type="caution">
    <text evidence="1">The sequence shown here is derived from an EMBL/GenBank/DDBJ whole genome shotgun (WGS) entry which is preliminary data.</text>
</comment>
<keyword evidence="2" id="KW-1185">Reference proteome</keyword>
<gene>
    <name evidence="1" type="ORF">L1987_42491</name>
</gene>
<dbReference type="EMBL" id="CM042031">
    <property type="protein sequence ID" value="KAI3783410.1"/>
    <property type="molecule type" value="Genomic_DNA"/>
</dbReference>
<name>A0ACB9GK65_9ASTR</name>
<dbReference type="Proteomes" id="UP001056120">
    <property type="component" value="Linkage Group LG14"/>
</dbReference>
<accession>A0ACB9GK65</accession>
<proteinExistence type="predicted"/>